<accession>A0AA86RL16</accession>
<name>A0AA86RL16_9EUKA</name>
<evidence type="ECO:0000313" key="1">
    <source>
        <dbReference type="EMBL" id="CAI9975588.1"/>
    </source>
</evidence>
<dbReference type="EMBL" id="CATOUU010001169">
    <property type="protein sequence ID" value="CAI9975588.1"/>
    <property type="molecule type" value="Genomic_DNA"/>
</dbReference>
<sequence length="117" mass="13741">MVNKRQYLRYTTQQYFSLFNCLLYEQVCFVEEFILDSSNVINILDPDITRRVFKDLKQFSNNIISNIVVEVAYEGPSPSNIVLGPSHNSYLQQRLEFIIEAAKFNMVKAQFNFVQLM</sequence>
<comment type="caution">
    <text evidence="1">The sequence shown here is derived from an EMBL/GenBank/DDBJ whole genome shotgun (WGS) entry which is preliminary data.</text>
</comment>
<protein>
    <submittedName>
        <fullName evidence="2">Hypothetical_protein</fullName>
    </submittedName>
</protein>
<organism evidence="1">
    <name type="scientific">Hexamita inflata</name>
    <dbReference type="NCBI Taxonomy" id="28002"/>
    <lineage>
        <taxon>Eukaryota</taxon>
        <taxon>Metamonada</taxon>
        <taxon>Diplomonadida</taxon>
        <taxon>Hexamitidae</taxon>
        <taxon>Hexamitinae</taxon>
        <taxon>Hexamita</taxon>
    </lineage>
</organism>
<evidence type="ECO:0000313" key="2">
    <source>
        <dbReference type="EMBL" id="CAL5986860.1"/>
    </source>
</evidence>
<dbReference type="AlphaFoldDB" id="A0AA86RL16"/>
<reference evidence="1" key="1">
    <citation type="submission" date="2023-06" db="EMBL/GenBank/DDBJ databases">
        <authorList>
            <person name="Kurt Z."/>
        </authorList>
    </citation>
    <scope>NUCLEOTIDE SEQUENCE</scope>
</reference>
<keyword evidence="3" id="KW-1185">Reference proteome</keyword>
<gene>
    <name evidence="1" type="ORF">HINF_LOCUS63233</name>
    <name evidence="2" type="ORF">HINF_LOCUS9618</name>
</gene>
<evidence type="ECO:0000313" key="3">
    <source>
        <dbReference type="Proteomes" id="UP001642409"/>
    </source>
</evidence>
<dbReference type="Proteomes" id="UP001642409">
    <property type="component" value="Unassembled WGS sequence"/>
</dbReference>
<dbReference type="EMBL" id="CAXDID020000020">
    <property type="protein sequence ID" value="CAL5986860.1"/>
    <property type="molecule type" value="Genomic_DNA"/>
</dbReference>
<reference evidence="2 3" key="2">
    <citation type="submission" date="2024-07" db="EMBL/GenBank/DDBJ databases">
        <authorList>
            <person name="Akdeniz Z."/>
        </authorList>
    </citation>
    <scope>NUCLEOTIDE SEQUENCE [LARGE SCALE GENOMIC DNA]</scope>
</reference>
<proteinExistence type="predicted"/>